<evidence type="ECO:0000313" key="2">
    <source>
        <dbReference type="Proteomes" id="UP000054047"/>
    </source>
</evidence>
<dbReference type="Proteomes" id="UP000054047">
    <property type="component" value="Unassembled WGS sequence"/>
</dbReference>
<dbReference type="EMBL" id="KN740062">
    <property type="protein sequence ID" value="KIH53930.1"/>
    <property type="molecule type" value="Genomic_DNA"/>
</dbReference>
<gene>
    <name evidence="1" type="ORF">ANCDUO_15928</name>
</gene>
<sequence length="100" mass="11644">MGDVATGKTRLIKCVLPSERFLFKALRNAPDLQNLAGFDRVYIRRSMTRDEREMEKELRRQAHYLNLNQHNGSRVYVVYRSQLVRAADIAKMKASVAKDF</sequence>
<dbReference type="OrthoDB" id="5865895at2759"/>
<proteinExistence type="predicted"/>
<keyword evidence="2" id="KW-1185">Reference proteome</keyword>
<evidence type="ECO:0000313" key="1">
    <source>
        <dbReference type="EMBL" id="KIH53930.1"/>
    </source>
</evidence>
<protein>
    <submittedName>
        <fullName evidence="1">Uncharacterized protein</fullName>
    </submittedName>
</protein>
<accession>A0A0C2FZA7</accession>
<dbReference type="AlphaFoldDB" id="A0A0C2FZA7"/>
<organism evidence="1 2">
    <name type="scientific">Ancylostoma duodenale</name>
    <dbReference type="NCBI Taxonomy" id="51022"/>
    <lineage>
        <taxon>Eukaryota</taxon>
        <taxon>Metazoa</taxon>
        <taxon>Ecdysozoa</taxon>
        <taxon>Nematoda</taxon>
        <taxon>Chromadorea</taxon>
        <taxon>Rhabditida</taxon>
        <taxon>Rhabditina</taxon>
        <taxon>Rhabditomorpha</taxon>
        <taxon>Strongyloidea</taxon>
        <taxon>Ancylostomatidae</taxon>
        <taxon>Ancylostomatinae</taxon>
        <taxon>Ancylostoma</taxon>
    </lineage>
</organism>
<name>A0A0C2FZA7_9BILA</name>
<reference evidence="1 2" key="1">
    <citation type="submission" date="2013-12" db="EMBL/GenBank/DDBJ databases">
        <title>Draft genome of the parsitic nematode Ancylostoma duodenale.</title>
        <authorList>
            <person name="Mitreva M."/>
        </authorList>
    </citation>
    <scope>NUCLEOTIDE SEQUENCE [LARGE SCALE GENOMIC DNA]</scope>
    <source>
        <strain evidence="1 2">Zhejiang</strain>
    </source>
</reference>